<evidence type="ECO:0000259" key="5">
    <source>
        <dbReference type="PROSITE" id="PS50970"/>
    </source>
</evidence>
<keyword evidence="3" id="KW-0479">Metal-binding</keyword>
<evidence type="ECO:0000313" key="7">
    <source>
        <dbReference type="Proteomes" id="UP000702544"/>
    </source>
</evidence>
<name>A0AAE4ZA11_9BACT</name>
<dbReference type="GO" id="GO:0008168">
    <property type="term" value="F:methyltransferase activity"/>
    <property type="evidence" value="ECO:0007669"/>
    <property type="project" value="UniProtKB-UniRule"/>
</dbReference>
<protein>
    <submittedName>
        <fullName evidence="6">Homocysteine S-methyltransferase family protein</fullName>
    </submittedName>
</protein>
<dbReference type="PANTHER" id="PTHR11103:SF18">
    <property type="entry name" value="SLR1189 PROTEIN"/>
    <property type="match status" value="1"/>
</dbReference>
<accession>A0AAE4ZA11</accession>
<comment type="caution">
    <text evidence="6">The sequence shown here is derived from an EMBL/GenBank/DDBJ whole genome shotgun (WGS) entry which is preliminary data.</text>
</comment>
<gene>
    <name evidence="6" type="ORF">GWO12_11965</name>
</gene>
<evidence type="ECO:0000256" key="3">
    <source>
        <dbReference type="PROSITE-ProRule" id="PRU00333"/>
    </source>
</evidence>
<dbReference type="Pfam" id="PF02574">
    <property type="entry name" value="S-methyl_trans"/>
    <property type="match status" value="2"/>
</dbReference>
<feature type="binding site" evidence="3">
    <location>
        <position position="194"/>
    </location>
    <ligand>
        <name>Zn(2+)</name>
        <dbReference type="ChEBI" id="CHEBI:29105"/>
    </ligand>
</feature>
<evidence type="ECO:0000313" key="6">
    <source>
        <dbReference type="EMBL" id="NIR75808.1"/>
    </source>
</evidence>
<dbReference type="InterPro" id="IPR036589">
    <property type="entry name" value="HCY_dom_sf"/>
</dbReference>
<reference evidence="6 7" key="1">
    <citation type="submission" date="2020-01" db="EMBL/GenBank/DDBJ databases">
        <title>Genomes assembled from Gulf of Kutch pelagic sediment metagenomes.</title>
        <authorList>
            <person name="Chandrashekar M."/>
            <person name="Mahajan M.S."/>
            <person name="Dave K.J."/>
            <person name="Vatsa P."/>
            <person name="Nathani N.M."/>
        </authorList>
    </citation>
    <scope>NUCLEOTIDE SEQUENCE [LARGE SCALE GENOMIC DNA]</scope>
    <source>
        <strain evidence="6">KS3-K002</strain>
    </source>
</reference>
<keyword evidence="1 3" id="KW-0489">Methyltransferase</keyword>
<feature type="binding site" evidence="3">
    <location>
        <position position="195"/>
    </location>
    <ligand>
        <name>Zn(2+)</name>
        <dbReference type="ChEBI" id="CHEBI:29105"/>
    </ligand>
</feature>
<dbReference type="EMBL" id="JAACAK010000096">
    <property type="protein sequence ID" value="NIR75808.1"/>
    <property type="molecule type" value="Genomic_DNA"/>
</dbReference>
<dbReference type="GO" id="GO:0032259">
    <property type="term" value="P:methylation"/>
    <property type="evidence" value="ECO:0007669"/>
    <property type="project" value="UniProtKB-KW"/>
</dbReference>
<dbReference type="AlphaFoldDB" id="A0AAE4ZA11"/>
<sequence>MSAYDRIRRLLDGDDTVVLDGGVGSELVRRGVRWRGHGLRTDPEAVRSLHGEYVAAGADVIRTRRRPDLAGNGQQRQGGPGRTRGARGAGLHCWVGLVCDESGRLFTGETMADAERGLAPLEPDVVLVNCIPPDDATAGLRELLAVRGGPCGVYPHAGRFDPPEWHFTDEYPPQTLADQARHWADMGAWVIGGCCGTTPEHIAAFSRTLRVS</sequence>
<dbReference type="SUPFAM" id="SSF82282">
    <property type="entry name" value="Homocysteine S-methyltransferase"/>
    <property type="match status" value="2"/>
</dbReference>
<dbReference type="PROSITE" id="PS50970">
    <property type="entry name" value="HCY"/>
    <property type="match status" value="1"/>
</dbReference>
<organism evidence="6 7">
    <name type="scientific">Candidatus Kutchimonas denitrificans</name>
    <dbReference type="NCBI Taxonomy" id="3056748"/>
    <lineage>
        <taxon>Bacteria</taxon>
        <taxon>Pseudomonadati</taxon>
        <taxon>Gemmatimonadota</taxon>
        <taxon>Gemmatimonadia</taxon>
        <taxon>Candidatus Palauibacterales</taxon>
        <taxon>Candidatus Palauibacteraceae</taxon>
        <taxon>Candidatus Kutchimonas</taxon>
    </lineage>
</organism>
<evidence type="ECO:0000256" key="4">
    <source>
        <dbReference type="SAM" id="MobiDB-lite"/>
    </source>
</evidence>
<dbReference type="Proteomes" id="UP000702544">
    <property type="component" value="Unassembled WGS sequence"/>
</dbReference>
<keyword evidence="2 3" id="KW-0808">Transferase</keyword>
<dbReference type="PANTHER" id="PTHR11103">
    <property type="entry name" value="SLR1189 PROTEIN"/>
    <property type="match status" value="1"/>
</dbReference>
<comment type="cofactor">
    <cofactor evidence="3">
        <name>Zn(2+)</name>
        <dbReference type="ChEBI" id="CHEBI:29105"/>
    </cofactor>
</comment>
<keyword evidence="3" id="KW-0862">Zinc</keyword>
<feature type="region of interest" description="Disordered" evidence="4">
    <location>
        <begin position="64"/>
        <end position="86"/>
    </location>
</feature>
<dbReference type="Gene3D" id="3.20.20.330">
    <property type="entry name" value="Homocysteine-binding-like domain"/>
    <property type="match status" value="2"/>
</dbReference>
<feature type="domain" description="Hcy-binding" evidence="5">
    <location>
        <begin position="1"/>
        <end position="209"/>
    </location>
</feature>
<dbReference type="InterPro" id="IPR003726">
    <property type="entry name" value="HCY_dom"/>
</dbReference>
<proteinExistence type="predicted"/>
<evidence type="ECO:0000256" key="1">
    <source>
        <dbReference type="ARBA" id="ARBA00022603"/>
    </source>
</evidence>
<dbReference type="GO" id="GO:0046872">
    <property type="term" value="F:metal ion binding"/>
    <property type="evidence" value="ECO:0007669"/>
    <property type="project" value="UniProtKB-KW"/>
</dbReference>
<feature type="binding site" evidence="3">
    <location>
        <position position="130"/>
    </location>
    <ligand>
        <name>Zn(2+)</name>
        <dbReference type="ChEBI" id="CHEBI:29105"/>
    </ligand>
</feature>
<evidence type="ECO:0000256" key="2">
    <source>
        <dbReference type="ARBA" id="ARBA00022679"/>
    </source>
</evidence>